<evidence type="ECO:0000256" key="1">
    <source>
        <dbReference type="ARBA" id="ARBA00004477"/>
    </source>
</evidence>
<evidence type="ECO:0000313" key="13">
    <source>
        <dbReference type="Proteomes" id="UP000583049"/>
    </source>
</evidence>
<evidence type="ECO:0000256" key="9">
    <source>
        <dbReference type="ARBA" id="ARBA00023180"/>
    </source>
</evidence>
<feature type="non-terminal residue" evidence="12">
    <location>
        <position position="1"/>
    </location>
</feature>
<keyword evidence="7" id="KW-1133">Transmembrane helix</keyword>
<dbReference type="PANTHER" id="PTHR13448:SF0">
    <property type="entry name" value="TRANSMEMBRANE PROTEIN 214"/>
    <property type="match status" value="1"/>
</dbReference>
<feature type="chain" id="PRO_5029816962" evidence="11">
    <location>
        <begin position="30"/>
        <end position="67"/>
    </location>
</feature>
<dbReference type="GO" id="GO:0006915">
    <property type="term" value="P:apoptotic process"/>
    <property type="evidence" value="ECO:0007669"/>
    <property type="project" value="UniProtKB-KW"/>
</dbReference>
<comment type="caution">
    <text evidence="12">The sequence shown here is derived from an EMBL/GenBank/DDBJ whole genome shotgun (WGS) entry which is preliminary data.</text>
</comment>
<comment type="similarity">
    <text evidence="2">Belongs to the TMEM214 family.</text>
</comment>
<comment type="function">
    <text evidence="10">Critical mediator, in cooperation with CASP4, of endoplasmic reticulum-stress induced apoptosis. Required or the activation of CASP4 following endoplasmic reticulum stress.</text>
</comment>
<evidence type="ECO:0000256" key="4">
    <source>
        <dbReference type="ARBA" id="ARBA00022692"/>
    </source>
</evidence>
<feature type="signal peptide" evidence="11">
    <location>
        <begin position="1"/>
        <end position="29"/>
    </location>
</feature>
<keyword evidence="9" id="KW-0325">Glycoprotein</keyword>
<dbReference type="PANTHER" id="PTHR13448">
    <property type="entry name" value="TRANSMEMBRANE PROTEIN 214"/>
    <property type="match status" value="1"/>
</dbReference>
<keyword evidence="8" id="KW-0472">Membrane</keyword>
<keyword evidence="4" id="KW-0812">Transmembrane</keyword>
<evidence type="ECO:0000256" key="11">
    <source>
        <dbReference type="SAM" id="SignalP"/>
    </source>
</evidence>
<dbReference type="Pfam" id="PF10151">
    <property type="entry name" value="TMEM214"/>
    <property type="match status" value="1"/>
</dbReference>
<proteinExistence type="inferred from homology"/>
<keyword evidence="11" id="KW-0732">Signal</keyword>
<evidence type="ECO:0000313" key="12">
    <source>
        <dbReference type="EMBL" id="NXY80594.1"/>
    </source>
</evidence>
<dbReference type="GO" id="GO:0005789">
    <property type="term" value="C:endoplasmic reticulum membrane"/>
    <property type="evidence" value="ECO:0007669"/>
    <property type="project" value="UniProtKB-SubCell"/>
</dbReference>
<evidence type="ECO:0000256" key="6">
    <source>
        <dbReference type="ARBA" id="ARBA00022824"/>
    </source>
</evidence>
<keyword evidence="6" id="KW-0256">Endoplasmic reticulum</keyword>
<sequence length="67" mass="7369">MKGRGFPWSRLLLVLLVFAAGFLLHDVRTHGSFQASSCAHLLRSSGVLPASQAAWQKVSHCCLQGYR</sequence>
<dbReference type="EMBL" id="VWPO01009142">
    <property type="protein sequence ID" value="NXY80594.1"/>
    <property type="molecule type" value="Genomic_DNA"/>
</dbReference>
<evidence type="ECO:0000256" key="10">
    <source>
        <dbReference type="ARBA" id="ARBA00024938"/>
    </source>
</evidence>
<evidence type="ECO:0000256" key="3">
    <source>
        <dbReference type="ARBA" id="ARBA00011720"/>
    </source>
</evidence>
<protein>
    <submittedName>
        <fullName evidence="12">T214A protein</fullName>
    </submittedName>
</protein>
<evidence type="ECO:0000256" key="5">
    <source>
        <dbReference type="ARBA" id="ARBA00022703"/>
    </source>
</evidence>
<evidence type="ECO:0000256" key="2">
    <source>
        <dbReference type="ARBA" id="ARBA00007984"/>
    </source>
</evidence>
<name>A0A7L4MXL5_GLAPT</name>
<evidence type="ECO:0000256" key="8">
    <source>
        <dbReference type="ARBA" id="ARBA00023136"/>
    </source>
</evidence>
<gene>
    <name evidence="12" type="primary">Tmem214a</name>
    <name evidence="12" type="ORF">GLAPRA_R15292</name>
</gene>
<feature type="non-terminal residue" evidence="12">
    <location>
        <position position="67"/>
    </location>
</feature>
<reference evidence="12 13" key="1">
    <citation type="submission" date="2019-09" db="EMBL/GenBank/DDBJ databases">
        <title>Bird 10,000 Genomes (B10K) Project - Family phase.</title>
        <authorList>
            <person name="Zhang G."/>
        </authorList>
    </citation>
    <scope>NUCLEOTIDE SEQUENCE [LARGE SCALE GENOMIC DNA]</scope>
    <source>
        <strain evidence="12">B10K-CU-031-08</strain>
        <tissue evidence="12">Muscle</tissue>
    </source>
</reference>
<comment type="subcellular location">
    <subcellularLocation>
        <location evidence="1">Endoplasmic reticulum membrane</location>
        <topology evidence="1">Multi-pass membrane protein</topology>
    </subcellularLocation>
</comment>
<accession>A0A7L4MXL5</accession>
<dbReference type="Proteomes" id="UP000583049">
    <property type="component" value="Unassembled WGS sequence"/>
</dbReference>
<dbReference type="AlphaFoldDB" id="A0A7L4MXL5"/>
<comment type="subunit">
    <text evidence="3">Constitutively interacts with CASP4; required for the localization of procaspase 4 to the ER.</text>
</comment>
<dbReference type="InterPro" id="IPR019308">
    <property type="entry name" value="TMEM214"/>
</dbReference>
<evidence type="ECO:0000256" key="7">
    <source>
        <dbReference type="ARBA" id="ARBA00022989"/>
    </source>
</evidence>
<organism evidence="12 13">
    <name type="scientific">Glareola pratincola</name>
    <name type="common">Collared pratincole</name>
    <name type="synonym">Hirundo pratincola</name>
    <dbReference type="NCBI Taxonomy" id="43316"/>
    <lineage>
        <taxon>Eukaryota</taxon>
        <taxon>Metazoa</taxon>
        <taxon>Chordata</taxon>
        <taxon>Craniata</taxon>
        <taxon>Vertebrata</taxon>
        <taxon>Euteleostomi</taxon>
        <taxon>Archelosauria</taxon>
        <taxon>Archosauria</taxon>
        <taxon>Dinosauria</taxon>
        <taxon>Saurischia</taxon>
        <taxon>Theropoda</taxon>
        <taxon>Coelurosauria</taxon>
        <taxon>Aves</taxon>
        <taxon>Neognathae</taxon>
        <taxon>Neoaves</taxon>
        <taxon>Charadriiformes</taxon>
        <taxon>Glareolidae</taxon>
        <taxon>Glareola</taxon>
    </lineage>
</organism>
<keyword evidence="13" id="KW-1185">Reference proteome</keyword>
<keyword evidence="5" id="KW-0053">Apoptosis</keyword>
<dbReference type="GO" id="GO:0005794">
    <property type="term" value="C:Golgi apparatus"/>
    <property type="evidence" value="ECO:0007669"/>
    <property type="project" value="TreeGrafter"/>
</dbReference>